<reference evidence="2 3" key="1">
    <citation type="submission" date="2021-04" db="EMBL/GenBank/DDBJ databases">
        <authorList>
            <person name="De Guttry C."/>
            <person name="Zahm M."/>
            <person name="Klopp C."/>
            <person name="Cabau C."/>
            <person name="Louis A."/>
            <person name="Berthelot C."/>
            <person name="Parey E."/>
            <person name="Roest Crollius H."/>
            <person name="Montfort J."/>
            <person name="Robinson-Rechavi M."/>
            <person name="Bucao C."/>
            <person name="Bouchez O."/>
            <person name="Gislard M."/>
            <person name="Lluch J."/>
            <person name="Milhes M."/>
            <person name="Lampietro C."/>
            <person name="Lopez Roques C."/>
            <person name="Donnadieu C."/>
            <person name="Braasch I."/>
            <person name="Desvignes T."/>
            <person name="Postlethwait J."/>
            <person name="Bobe J."/>
            <person name="Wedekind C."/>
            <person name="Guiguen Y."/>
        </authorList>
    </citation>
    <scope>NUCLEOTIDE SEQUENCE [LARGE SCALE GENOMIC DNA]</scope>
    <source>
        <strain evidence="2">Cs_M1</strain>
        <tissue evidence="2">Blood</tissue>
    </source>
</reference>
<accession>A0AAN8M8J0</accession>
<dbReference type="Gene3D" id="1.10.10.10">
    <property type="entry name" value="Winged helix-like DNA-binding domain superfamily/Winged helix DNA-binding domain"/>
    <property type="match status" value="1"/>
</dbReference>
<dbReference type="AlphaFoldDB" id="A0AAN8M8J0"/>
<comment type="caution">
    <text evidence="2">The sequence shown here is derived from an EMBL/GenBank/DDBJ whole genome shotgun (WGS) entry which is preliminary data.</text>
</comment>
<dbReference type="Proteomes" id="UP001356427">
    <property type="component" value="Unassembled WGS sequence"/>
</dbReference>
<gene>
    <name evidence="2" type="ORF">J4Q44_G00017880</name>
</gene>
<protein>
    <submittedName>
        <fullName evidence="2">Uncharacterized protein</fullName>
    </submittedName>
</protein>
<feature type="compositionally biased region" description="Polar residues" evidence="1">
    <location>
        <begin position="57"/>
        <end position="69"/>
    </location>
</feature>
<feature type="compositionally biased region" description="Basic residues" evidence="1">
    <location>
        <begin position="70"/>
        <end position="80"/>
    </location>
</feature>
<sequence>MSAALKVPKSTVASIVLKLKKFGTTGTGRLVRIEKTERSLMKTCSRVLKTSDWGERSPSNRTTTLSTLPRQRRSVFRTSL</sequence>
<evidence type="ECO:0000313" key="3">
    <source>
        <dbReference type="Proteomes" id="UP001356427"/>
    </source>
</evidence>
<organism evidence="2 3">
    <name type="scientific">Coregonus suidteri</name>
    <dbReference type="NCBI Taxonomy" id="861788"/>
    <lineage>
        <taxon>Eukaryota</taxon>
        <taxon>Metazoa</taxon>
        <taxon>Chordata</taxon>
        <taxon>Craniata</taxon>
        <taxon>Vertebrata</taxon>
        <taxon>Euteleostomi</taxon>
        <taxon>Actinopterygii</taxon>
        <taxon>Neopterygii</taxon>
        <taxon>Teleostei</taxon>
        <taxon>Protacanthopterygii</taxon>
        <taxon>Salmoniformes</taxon>
        <taxon>Salmonidae</taxon>
        <taxon>Coregoninae</taxon>
        <taxon>Coregonus</taxon>
    </lineage>
</organism>
<dbReference type="EMBL" id="JAGTTL010000002">
    <property type="protein sequence ID" value="KAK6326143.1"/>
    <property type="molecule type" value="Genomic_DNA"/>
</dbReference>
<proteinExistence type="predicted"/>
<evidence type="ECO:0000313" key="2">
    <source>
        <dbReference type="EMBL" id="KAK6326143.1"/>
    </source>
</evidence>
<evidence type="ECO:0000256" key="1">
    <source>
        <dbReference type="SAM" id="MobiDB-lite"/>
    </source>
</evidence>
<keyword evidence="3" id="KW-1185">Reference proteome</keyword>
<dbReference type="InterPro" id="IPR036388">
    <property type="entry name" value="WH-like_DNA-bd_sf"/>
</dbReference>
<name>A0AAN8M8J0_9TELE</name>
<feature type="region of interest" description="Disordered" evidence="1">
    <location>
        <begin position="51"/>
        <end position="80"/>
    </location>
</feature>